<feature type="transmembrane region" description="Helical" evidence="1">
    <location>
        <begin position="47"/>
        <end position="65"/>
    </location>
</feature>
<keyword evidence="1" id="KW-1133">Transmembrane helix</keyword>
<dbReference type="RefSeq" id="WP_119973371.1">
    <property type="nucleotide sequence ID" value="NZ_CP032416.1"/>
</dbReference>
<accession>A0A386H5L0</accession>
<gene>
    <name evidence="2" type="ORF">D4Z93_10555</name>
</gene>
<evidence type="ECO:0000313" key="3">
    <source>
        <dbReference type="Proteomes" id="UP000266301"/>
    </source>
</evidence>
<keyword evidence="1" id="KW-0812">Transmembrane</keyword>
<keyword evidence="1" id="KW-0472">Membrane</keyword>
<keyword evidence="3" id="KW-1185">Reference proteome</keyword>
<sequence>MDATMNNLILLLGIGGIIQGLGMKYSKSVRKKFKIDSEKVNQKYMNFKINFLIVTGALLLVIQLIDYFNHQLGNKLYIFLPAYLLAAITIDMVYRNRMIKKSRKSKKN</sequence>
<evidence type="ECO:0008006" key="4">
    <source>
        <dbReference type="Google" id="ProtNLM"/>
    </source>
</evidence>
<dbReference type="AlphaFoldDB" id="A0A386H5L0"/>
<feature type="transmembrane region" description="Helical" evidence="1">
    <location>
        <begin position="77"/>
        <end position="94"/>
    </location>
</feature>
<dbReference type="EMBL" id="CP032416">
    <property type="protein sequence ID" value="AYD40936.1"/>
    <property type="molecule type" value="Genomic_DNA"/>
</dbReference>
<organism evidence="2 3">
    <name type="scientific">Clostridium fermenticellae</name>
    <dbReference type="NCBI Taxonomy" id="2068654"/>
    <lineage>
        <taxon>Bacteria</taxon>
        <taxon>Bacillati</taxon>
        <taxon>Bacillota</taxon>
        <taxon>Clostridia</taxon>
        <taxon>Eubacteriales</taxon>
        <taxon>Clostridiaceae</taxon>
        <taxon>Clostridium</taxon>
    </lineage>
</organism>
<proteinExistence type="predicted"/>
<dbReference type="OrthoDB" id="1911792at2"/>
<dbReference type="Proteomes" id="UP000266301">
    <property type="component" value="Chromosome"/>
</dbReference>
<reference evidence="2 3" key="1">
    <citation type="journal article" date="2019" name="Int. J. Syst. Evol. Microbiol.">
        <title>Clostridium fermenticellae sp. nov., isolated from the mud in a fermentation cellar for the production of the Chinese liquor, baijiu.</title>
        <authorList>
            <person name="Xu P.X."/>
            <person name="Chai L.J."/>
            <person name="Qiu T."/>
            <person name="Zhang X.J."/>
            <person name="Lu Z.M."/>
            <person name="Xiao C."/>
            <person name="Wang S.T."/>
            <person name="Shen C.H."/>
            <person name="Shi J.S."/>
            <person name="Xu Z.H."/>
        </authorList>
    </citation>
    <scope>NUCLEOTIDE SEQUENCE [LARGE SCALE GENOMIC DNA]</scope>
    <source>
        <strain evidence="2 3">JN500901</strain>
    </source>
</reference>
<protein>
    <recommendedName>
        <fullName evidence="4">DUF3784 domain-containing protein</fullName>
    </recommendedName>
</protein>
<name>A0A386H5L0_9CLOT</name>
<evidence type="ECO:0000313" key="2">
    <source>
        <dbReference type="EMBL" id="AYD40936.1"/>
    </source>
</evidence>
<evidence type="ECO:0000256" key="1">
    <source>
        <dbReference type="SAM" id="Phobius"/>
    </source>
</evidence>
<feature type="transmembrane region" description="Helical" evidence="1">
    <location>
        <begin position="6"/>
        <end position="26"/>
    </location>
</feature>
<dbReference type="KEGG" id="cfer:D4Z93_10555"/>